<accession>A0A8S5URQ0</accession>
<reference evidence="1" key="1">
    <citation type="journal article" date="2021" name="Proc. Natl. Acad. Sci. U.S.A.">
        <title>A Catalog of Tens of Thousands of Viruses from Human Metagenomes Reveals Hidden Associations with Chronic Diseases.</title>
        <authorList>
            <person name="Tisza M.J."/>
            <person name="Buck C.B."/>
        </authorList>
    </citation>
    <scope>NUCLEOTIDE SEQUENCE</scope>
    <source>
        <strain evidence="1">Cthae16</strain>
    </source>
</reference>
<organism evidence="1">
    <name type="scientific">Siphoviridae sp. cthae16</name>
    <dbReference type="NCBI Taxonomy" id="2825617"/>
    <lineage>
        <taxon>Viruses</taxon>
        <taxon>Duplodnaviria</taxon>
        <taxon>Heunggongvirae</taxon>
        <taxon>Uroviricota</taxon>
        <taxon>Caudoviricetes</taxon>
    </lineage>
</organism>
<protein>
    <submittedName>
        <fullName evidence="1">Minor capsid protein from bacteriophage</fullName>
    </submittedName>
</protein>
<dbReference type="EMBL" id="BK016126">
    <property type="protein sequence ID" value="DAF97107.1"/>
    <property type="molecule type" value="Genomic_DNA"/>
</dbReference>
<sequence>MEKTKRAVSAEEQDQISRKLMTWINTCPEIPADVGVIQYEYLDTDLPAMALSAIQGAYITKKYILGGYAAEYQFKIIYRFDPGKSNDKRLKADEMLNAMGVWMGKNRPDLGDGKRAVSAKATTLASLFGRYEDGVEDHQILAKMEYEVNV</sequence>
<proteinExistence type="predicted"/>
<name>A0A8S5URQ0_9CAUD</name>
<evidence type="ECO:0000313" key="1">
    <source>
        <dbReference type="EMBL" id="DAF97107.1"/>
    </source>
</evidence>